<evidence type="ECO:0000313" key="3">
    <source>
        <dbReference type="Proteomes" id="UP001519863"/>
    </source>
</evidence>
<dbReference type="RefSeq" id="WP_220141885.1">
    <property type="nucleotide sequence ID" value="NZ_JAHXZI010000001.1"/>
</dbReference>
<feature type="region of interest" description="Disordered" evidence="1">
    <location>
        <begin position="68"/>
        <end position="126"/>
    </location>
</feature>
<organism evidence="2 3">
    <name type="scientific">Actinoplanes hulinensis</name>
    <dbReference type="NCBI Taxonomy" id="1144547"/>
    <lineage>
        <taxon>Bacteria</taxon>
        <taxon>Bacillati</taxon>
        <taxon>Actinomycetota</taxon>
        <taxon>Actinomycetes</taxon>
        <taxon>Micromonosporales</taxon>
        <taxon>Micromonosporaceae</taxon>
        <taxon>Actinoplanes</taxon>
    </lineage>
</organism>
<proteinExistence type="predicted"/>
<protein>
    <submittedName>
        <fullName evidence="2">Uncharacterized protein</fullName>
    </submittedName>
</protein>
<accession>A0ABS7ATR0</accession>
<evidence type="ECO:0000313" key="2">
    <source>
        <dbReference type="EMBL" id="MBW6432195.1"/>
    </source>
</evidence>
<comment type="caution">
    <text evidence="2">The sequence shown here is derived from an EMBL/GenBank/DDBJ whole genome shotgun (WGS) entry which is preliminary data.</text>
</comment>
<keyword evidence="3" id="KW-1185">Reference proteome</keyword>
<gene>
    <name evidence="2" type="ORF">KZ829_00345</name>
</gene>
<sequence>MNGRLLWDVACELVTGRPRLTVRSAAVEFGPPPGAVYEAELSAFSDAELYAHGDEILAVARRYHERRMRRWASQGGGSDRVAAGPNPGGSSSHGQRRRGEMRRVQPVLPGSGLGPPLKAGAGREAR</sequence>
<feature type="compositionally biased region" description="Low complexity" evidence="1">
    <location>
        <begin position="108"/>
        <end position="117"/>
    </location>
</feature>
<name>A0ABS7ATR0_9ACTN</name>
<dbReference type="EMBL" id="JAHXZI010000001">
    <property type="protein sequence ID" value="MBW6432195.1"/>
    <property type="molecule type" value="Genomic_DNA"/>
</dbReference>
<reference evidence="2 3" key="1">
    <citation type="journal article" date="2013" name="Antonie Van Leeuwenhoek">
        <title>Actinoplanes hulinensis sp. nov., a novel actinomycete isolated from soybean root (Glycine max (L.) Merr).</title>
        <authorList>
            <person name="Shen Y."/>
            <person name="Liu C."/>
            <person name="Wang X."/>
            <person name="Zhao J."/>
            <person name="Jia F."/>
            <person name="Zhang Y."/>
            <person name="Wang L."/>
            <person name="Yang D."/>
            <person name="Xiang W."/>
        </authorList>
    </citation>
    <scope>NUCLEOTIDE SEQUENCE [LARGE SCALE GENOMIC DNA]</scope>
    <source>
        <strain evidence="2 3">NEAU-M9</strain>
    </source>
</reference>
<evidence type="ECO:0000256" key="1">
    <source>
        <dbReference type="SAM" id="MobiDB-lite"/>
    </source>
</evidence>
<dbReference type="Proteomes" id="UP001519863">
    <property type="component" value="Unassembled WGS sequence"/>
</dbReference>